<evidence type="ECO:0000313" key="1">
    <source>
        <dbReference type="EMBL" id="OXM53779.1"/>
    </source>
</evidence>
<evidence type="ECO:0000313" key="2">
    <source>
        <dbReference type="Proteomes" id="UP000215223"/>
    </source>
</evidence>
<dbReference type="RefSeq" id="WP_093935649.1">
    <property type="nucleotide sequence ID" value="NZ_NMQT01000073.1"/>
</dbReference>
<dbReference type="AlphaFoldDB" id="A0A229S4Z2"/>
<reference evidence="1 2" key="1">
    <citation type="submission" date="2017-07" db="EMBL/GenBank/DDBJ databases">
        <title>Amycolatopsis thailandensis Genome sequencing and assembly.</title>
        <authorList>
            <person name="Kaur N."/>
            <person name="Mayilraj S."/>
        </authorList>
    </citation>
    <scope>NUCLEOTIDE SEQUENCE [LARGE SCALE GENOMIC DNA]</scope>
    <source>
        <strain evidence="1 2">JCM 16380</strain>
    </source>
</reference>
<proteinExistence type="predicted"/>
<name>A0A229S4Z2_9PSEU</name>
<dbReference type="Proteomes" id="UP000215223">
    <property type="component" value="Unassembled WGS sequence"/>
</dbReference>
<keyword evidence="2" id="KW-1185">Reference proteome</keyword>
<comment type="caution">
    <text evidence="1">The sequence shown here is derived from an EMBL/GenBank/DDBJ whole genome shotgun (WGS) entry which is preliminary data.</text>
</comment>
<organism evidence="1 2">
    <name type="scientific">Amycolatopsis thailandensis</name>
    <dbReference type="NCBI Taxonomy" id="589330"/>
    <lineage>
        <taxon>Bacteria</taxon>
        <taxon>Bacillati</taxon>
        <taxon>Actinomycetota</taxon>
        <taxon>Actinomycetes</taxon>
        <taxon>Pseudonocardiales</taxon>
        <taxon>Pseudonocardiaceae</taxon>
        <taxon>Amycolatopsis</taxon>
    </lineage>
</organism>
<protein>
    <submittedName>
        <fullName evidence="1">Uncharacterized protein</fullName>
    </submittedName>
</protein>
<sequence>MGVYSDEPDPPVYYQAVEATDCVRYTDVSQAKWFQDRINYAFGGQSSTNVRMADDGTTIRWFGYYWLRLGDWLYKGNTAITDEVLRASGLRPILTTWPEDPPPQPEPEPEA</sequence>
<dbReference type="OrthoDB" id="3626189at2"/>
<dbReference type="EMBL" id="NMQT01000073">
    <property type="protein sequence ID" value="OXM53779.1"/>
    <property type="molecule type" value="Genomic_DNA"/>
</dbReference>
<gene>
    <name evidence="1" type="ORF">CFP71_21445</name>
</gene>
<accession>A0A229S4Z2</accession>